<organism evidence="4">
    <name type="scientific">hydrothermal vent metagenome</name>
    <dbReference type="NCBI Taxonomy" id="652676"/>
    <lineage>
        <taxon>unclassified sequences</taxon>
        <taxon>metagenomes</taxon>
        <taxon>ecological metagenomes</taxon>
    </lineage>
</organism>
<keyword evidence="2" id="KW-0520">NAD</keyword>
<dbReference type="Gene3D" id="3.40.309.10">
    <property type="entry name" value="Aldehyde Dehydrogenase, Chain A, domain 2"/>
    <property type="match status" value="1"/>
</dbReference>
<dbReference type="GO" id="GO:0016620">
    <property type="term" value="F:oxidoreductase activity, acting on the aldehyde or oxo group of donors, NAD or NADP as acceptor"/>
    <property type="evidence" value="ECO:0007669"/>
    <property type="project" value="InterPro"/>
</dbReference>
<sequence>MAGFTFINAKTARFGNGMDDGILLGPLVSKGQHGKVLAASRRGRDEGTRTLTGGGVPDAIEKGFFIEPTIFVDISAES</sequence>
<dbReference type="EMBL" id="UOFP01000050">
    <property type="protein sequence ID" value="VAW84499.1"/>
    <property type="molecule type" value="Genomic_DNA"/>
</dbReference>
<dbReference type="InterPro" id="IPR015590">
    <property type="entry name" value="Aldehyde_DH_dom"/>
</dbReference>
<dbReference type="PANTHER" id="PTHR43860:SF2">
    <property type="entry name" value="BETAINE ALDEHYDE DEHYDROGENASE-RELATED"/>
    <property type="match status" value="1"/>
</dbReference>
<dbReference type="InterPro" id="IPR016163">
    <property type="entry name" value="Ald_DH_C"/>
</dbReference>
<protein>
    <recommendedName>
        <fullName evidence="3">Aldehyde dehydrogenase domain-containing protein</fullName>
    </recommendedName>
</protein>
<evidence type="ECO:0000256" key="2">
    <source>
        <dbReference type="ARBA" id="ARBA00023027"/>
    </source>
</evidence>
<dbReference type="AlphaFoldDB" id="A0A3B0ZE14"/>
<name>A0A3B0ZE14_9ZZZZ</name>
<accession>A0A3B0ZE14</accession>
<proteinExistence type="inferred from homology"/>
<dbReference type="InterPro" id="IPR016161">
    <property type="entry name" value="Ald_DH/histidinol_DH"/>
</dbReference>
<dbReference type="PANTHER" id="PTHR43860">
    <property type="entry name" value="BETAINE ALDEHYDE DEHYDROGENASE"/>
    <property type="match status" value="1"/>
</dbReference>
<feature type="domain" description="Aldehyde dehydrogenase" evidence="3">
    <location>
        <begin position="9"/>
        <end position="77"/>
    </location>
</feature>
<gene>
    <name evidence="4" type="ORF">MNBD_GAMMA18-790</name>
</gene>
<evidence type="ECO:0000313" key="4">
    <source>
        <dbReference type="EMBL" id="VAW84499.1"/>
    </source>
</evidence>
<dbReference type="Pfam" id="PF00171">
    <property type="entry name" value="Aldedh"/>
    <property type="match status" value="1"/>
</dbReference>
<evidence type="ECO:0000259" key="3">
    <source>
        <dbReference type="Pfam" id="PF00171"/>
    </source>
</evidence>
<comment type="similarity">
    <text evidence="1">Belongs to the aldehyde dehydrogenase family.</text>
</comment>
<dbReference type="SUPFAM" id="SSF53720">
    <property type="entry name" value="ALDH-like"/>
    <property type="match status" value="1"/>
</dbReference>
<evidence type="ECO:0000256" key="1">
    <source>
        <dbReference type="ARBA" id="ARBA00009986"/>
    </source>
</evidence>
<reference evidence="4" key="1">
    <citation type="submission" date="2018-06" db="EMBL/GenBank/DDBJ databases">
        <authorList>
            <person name="Zhirakovskaya E."/>
        </authorList>
    </citation>
    <scope>NUCLEOTIDE SEQUENCE</scope>
</reference>